<protein>
    <submittedName>
        <fullName evidence="1">Uncharacterized protein</fullName>
    </submittedName>
</protein>
<name>A0ABN8MJY1_9CNID</name>
<evidence type="ECO:0000313" key="2">
    <source>
        <dbReference type="Proteomes" id="UP001159427"/>
    </source>
</evidence>
<gene>
    <name evidence="1" type="ORF">PEVE_00037260</name>
</gene>
<evidence type="ECO:0000313" key="1">
    <source>
        <dbReference type="EMBL" id="CAH3030035.1"/>
    </source>
</evidence>
<dbReference type="Proteomes" id="UP001159427">
    <property type="component" value="Unassembled WGS sequence"/>
</dbReference>
<dbReference type="EMBL" id="CALNXI010000607">
    <property type="protein sequence ID" value="CAH3030035.1"/>
    <property type="molecule type" value="Genomic_DNA"/>
</dbReference>
<accession>A0ABN8MJY1</accession>
<proteinExistence type="predicted"/>
<comment type="caution">
    <text evidence="1">The sequence shown here is derived from an EMBL/GenBank/DDBJ whole genome shotgun (WGS) entry which is preliminary data.</text>
</comment>
<organism evidence="1 2">
    <name type="scientific">Porites evermanni</name>
    <dbReference type="NCBI Taxonomy" id="104178"/>
    <lineage>
        <taxon>Eukaryota</taxon>
        <taxon>Metazoa</taxon>
        <taxon>Cnidaria</taxon>
        <taxon>Anthozoa</taxon>
        <taxon>Hexacorallia</taxon>
        <taxon>Scleractinia</taxon>
        <taxon>Fungiina</taxon>
        <taxon>Poritidae</taxon>
        <taxon>Porites</taxon>
    </lineage>
</organism>
<feature type="non-terminal residue" evidence="1">
    <location>
        <position position="1"/>
    </location>
</feature>
<keyword evidence="2" id="KW-1185">Reference proteome</keyword>
<reference evidence="1 2" key="1">
    <citation type="submission" date="2022-05" db="EMBL/GenBank/DDBJ databases">
        <authorList>
            <consortium name="Genoscope - CEA"/>
            <person name="William W."/>
        </authorList>
    </citation>
    <scope>NUCLEOTIDE SEQUENCE [LARGE SCALE GENOMIC DNA]</scope>
</reference>
<sequence>SYLSQLLKNGIRLQRPEELHDLKDRMHKRARTFMEFFEEECRNADGGPWVIAESDIDDVRNYVVLRTLYETLLLFDVDLGKLTA</sequence>